<dbReference type="AlphaFoldDB" id="L8GMK8"/>
<evidence type="ECO:0000256" key="1">
    <source>
        <dbReference type="SAM" id="MobiDB-lite"/>
    </source>
</evidence>
<feature type="compositionally biased region" description="Basic and acidic residues" evidence="1">
    <location>
        <begin position="194"/>
        <end position="216"/>
    </location>
</feature>
<feature type="compositionally biased region" description="Basic and acidic residues" evidence="1">
    <location>
        <begin position="154"/>
        <end position="166"/>
    </location>
</feature>
<dbReference type="Proteomes" id="UP000011083">
    <property type="component" value="Unassembled WGS sequence"/>
</dbReference>
<protein>
    <recommendedName>
        <fullName evidence="5">Transmembrane protein</fullName>
    </recommendedName>
</protein>
<evidence type="ECO:0000313" key="3">
    <source>
        <dbReference type="EMBL" id="ELR13988.1"/>
    </source>
</evidence>
<feature type="transmembrane region" description="Helical" evidence="2">
    <location>
        <begin position="20"/>
        <end position="40"/>
    </location>
</feature>
<reference evidence="3 4" key="1">
    <citation type="journal article" date="2013" name="Genome Biol.">
        <title>Genome of Acanthamoeba castellanii highlights extensive lateral gene transfer and early evolution of tyrosine kinase signaling.</title>
        <authorList>
            <person name="Clarke M."/>
            <person name="Lohan A.J."/>
            <person name="Liu B."/>
            <person name="Lagkouvardos I."/>
            <person name="Roy S."/>
            <person name="Zafar N."/>
            <person name="Bertelli C."/>
            <person name="Schilde C."/>
            <person name="Kianianmomeni A."/>
            <person name="Burglin T.R."/>
            <person name="Frech C."/>
            <person name="Turcotte B."/>
            <person name="Kopec K.O."/>
            <person name="Synnott J.M."/>
            <person name="Choo C."/>
            <person name="Paponov I."/>
            <person name="Finkler A."/>
            <person name="Soon Heng Tan C."/>
            <person name="Hutchins A.P."/>
            <person name="Weinmeier T."/>
            <person name="Rattei T."/>
            <person name="Chu J.S."/>
            <person name="Gimenez G."/>
            <person name="Irimia M."/>
            <person name="Rigden D.J."/>
            <person name="Fitzpatrick D.A."/>
            <person name="Lorenzo-Morales J."/>
            <person name="Bateman A."/>
            <person name="Chiu C.H."/>
            <person name="Tang P."/>
            <person name="Hegemann P."/>
            <person name="Fromm H."/>
            <person name="Raoult D."/>
            <person name="Greub G."/>
            <person name="Miranda-Saavedra D."/>
            <person name="Chen N."/>
            <person name="Nash P."/>
            <person name="Ginger M.L."/>
            <person name="Horn M."/>
            <person name="Schaap P."/>
            <person name="Caler L."/>
            <person name="Loftus B."/>
        </authorList>
    </citation>
    <scope>NUCLEOTIDE SEQUENCE [LARGE SCALE GENOMIC DNA]</scope>
    <source>
        <strain evidence="3 4">Neff</strain>
    </source>
</reference>
<dbReference type="GeneID" id="14914630"/>
<evidence type="ECO:0000256" key="2">
    <source>
        <dbReference type="SAM" id="Phobius"/>
    </source>
</evidence>
<keyword evidence="2" id="KW-1133">Transmembrane helix</keyword>
<name>L8GMK8_ACACF</name>
<dbReference type="VEuPathDB" id="AmoebaDB:ACA1_365790"/>
<proteinExistence type="predicted"/>
<gene>
    <name evidence="3" type="ORF">ACA1_365790</name>
</gene>
<organism evidence="3 4">
    <name type="scientific">Acanthamoeba castellanii (strain ATCC 30010 / Neff)</name>
    <dbReference type="NCBI Taxonomy" id="1257118"/>
    <lineage>
        <taxon>Eukaryota</taxon>
        <taxon>Amoebozoa</taxon>
        <taxon>Discosea</taxon>
        <taxon>Longamoebia</taxon>
        <taxon>Centramoebida</taxon>
        <taxon>Acanthamoebidae</taxon>
        <taxon>Acanthamoeba</taxon>
    </lineage>
</organism>
<evidence type="ECO:0008006" key="5">
    <source>
        <dbReference type="Google" id="ProtNLM"/>
    </source>
</evidence>
<dbReference type="KEGG" id="acan:ACA1_365790"/>
<keyword evidence="2" id="KW-0812">Transmembrane</keyword>
<keyword evidence="4" id="KW-1185">Reference proteome</keyword>
<keyword evidence="2" id="KW-0472">Membrane</keyword>
<dbReference type="RefSeq" id="XP_004336001.1">
    <property type="nucleotide sequence ID" value="XM_004335953.1"/>
</dbReference>
<sequence>MCYNGQWTYSEWDTMSSDPQAVFLLVIMILFFVSITRPLFVRKGAWKKGYLFKLLRKNKKTKKLGKWLDNQTEMALNKLFRRPDREDTRRRRSGSIQLSQKDVVPRPALADDPSFSRPDMTESSAEDVTDAVTERSSEEDDNGTEMVDMADAASVEKNEATAEQEKVVGGGKAQQERKPRQNRGPGKVIPTLTRTREFGFRTTKTEWEEKERGAPA</sequence>
<dbReference type="EMBL" id="KB008073">
    <property type="protein sequence ID" value="ELR13988.1"/>
    <property type="molecule type" value="Genomic_DNA"/>
</dbReference>
<feature type="region of interest" description="Disordered" evidence="1">
    <location>
        <begin position="79"/>
        <end position="216"/>
    </location>
</feature>
<evidence type="ECO:0000313" key="4">
    <source>
        <dbReference type="Proteomes" id="UP000011083"/>
    </source>
</evidence>
<accession>L8GMK8</accession>